<feature type="compositionally biased region" description="Low complexity" evidence="1">
    <location>
        <begin position="57"/>
        <end position="69"/>
    </location>
</feature>
<feature type="compositionally biased region" description="Low complexity" evidence="1">
    <location>
        <begin position="100"/>
        <end position="109"/>
    </location>
</feature>
<dbReference type="AlphaFoldDB" id="A0A1J1IWI4"/>
<evidence type="ECO:0000313" key="2">
    <source>
        <dbReference type="EMBL" id="CRL04464.1"/>
    </source>
</evidence>
<accession>A0A1J1IWI4</accession>
<organism evidence="2 3">
    <name type="scientific">Clunio marinus</name>
    <dbReference type="NCBI Taxonomy" id="568069"/>
    <lineage>
        <taxon>Eukaryota</taxon>
        <taxon>Metazoa</taxon>
        <taxon>Ecdysozoa</taxon>
        <taxon>Arthropoda</taxon>
        <taxon>Hexapoda</taxon>
        <taxon>Insecta</taxon>
        <taxon>Pterygota</taxon>
        <taxon>Neoptera</taxon>
        <taxon>Endopterygota</taxon>
        <taxon>Diptera</taxon>
        <taxon>Nematocera</taxon>
        <taxon>Chironomoidea</taxon>
        <taxon>Chironomidae</taxon>
        <taxon>Clunio</taxon>
    </lineage>
</organism>
<dbReference type="EMBL" id="CVRI01000063">
    <property type="protein sequence ID" value="CRL04464.1"/>
    <property type="molecule type" value="Genomic_DNA"/>
</dbReference>
<evidence type="ECO:0000256" key="1">
    <source>
        <dbReference type="SAM" id="MobiDB-lite"/>
    </source>
</evidence>
<evidence type="ECO:0000313" key="3">
    <source>
        <dbReference type="Proteomes" id="UP000183832"/>
    </source>
</evidence>
<reference evidence="2 3" key="1">
    <citation type="submission" date="2015-04" db="EMBL/GenBank/DDBJ databases">
        <authorList>
            <person name="Syromyatnikov M.Y."/>
            <person name="Popov V.N."/>
        </authorList>
    </citation>
    <scope>NUCLEOTIDE SEQUENCE [LARGE SCALE GENOMIC DNA]</scope>
</reference>
<proteinExistence type="predicted"/>
<feature type="region of interest" description="Disordered" evidence="1">
    <location>
        <begin position="57"/>
        <end position="110"/>
    </location>
</feature>
<keyword evidence="3" id="KW-1185">Reference proteome</keyword>
<feature type="region of interest" description="Disordered" evidence="1">
    <location>
        <begin position="140"/>
        <end position="163"/>
    </location>
</feature>
<gene>
    <name evidence="2" type="ORF">CLUMA_CG017547</name>
</gene>
<feature type="compositionally biased region" description="Polar residues" evidence="1">
    <location>
        <begin position="79"/>
        <end position="99"/>
    </location>
</feature>
<name>A0A1J1IWI4_9DIPT</name>
<sequence>MDKKLSSVNQRTEGSSNETNKQMQTNEFNNKATSNYNSFEFLDMSSCDETQKLKLKNTLSASSSSTTYSAHREKYRSNLAMNNSPVLPHKCSTTVQYHPNNNNNNSNSSKIQKTNYQFYTTKQMNSIEHELPQHAPFTTRSFSSEPNNFSGKYNNNFNNSNVS</sequence>
<feature type="compositionally biased region" description="Low complexity" evidence="1">
    <location>
        <begin position="147"/>
        <end position="163"/>
    </location>
</feature>
<dbReference type="Proteomes" id="UP000183832">
    <property type="component" value="Unassembled WGS sequence"/>
</dbReference>
<feature type="region of interest" description="Disordered" evidence="1">
    <location>
        <begin position="1"/>
        <end position="31"/>
    </location>
</feature>
<protein>
    <submittedName>
        <fullName evidence="2">CLUMA_CG017547, isoform A</fullName>
    </submittedName>
</protein>
<feature type="non-terminal residue" evidence="2">
    <location>
        <position position="163"/>
    </location>
</feature>